<organism evidence="3 4">
    <name type="scientific">Polarella glacialis</name>
    <name type="common">Dinoflagellate</name>
    <dbReference type="NCBI Taxonomy" id="89957"/>
    <lineage>
        <taxon>Eukaryota</taxon>
        <taxon>Sar</taxon>
        <taxon>Alveolata</taxon>
        <taxon>Dinophyceae</taxon>
        <taxon>Suessiales</taxon>
        <taxon>Suessiaceae</taxon>
        <taxon>Polarella</taxon>
    </lineage>
</organism>
<feature type="signal peptide" evidence="2">
    <location>
        <begin position="1"/>
        <end position="25"/>
    </location>
</feature>
<comment type="caution">
    <text evidence="3">The sequence shown here is derived from an EMBL/GenBank/DDBJ whole genome shotgun (WGS) entry which is preliminary data.</text>
</comment>
<protein>
    <submittedName>
        <fullName evidence="3">Uncharacterized protein</fullName>
    </submittedName>
</protein>
<evidence type="ECO:0000313" key="4">
    <source>
        <dbReference type="Proteomes" id="UP000626109"/>
    </source>
</evidence>
<dbReference type="Proteomes" id="UP000626109">
    <property type="component" value="Unassembled WGS sequence"/>
</dbReference>
<keyword evidence="1" id="KW-1133">Transmembrane helix</keyword>
<reference evidence="3" key="1">
    <citation type="submission" date="2021-02" db="EMBL/GenBank/DDBJ databases">
        <authorList>
            <person name="Dougan E. K."/>
            <person name="Rhodes N."/>
            <person name="Thang M."/>
            <person name="Chan C."/>
        </authorList>
    </citation>
    <scope>NUCLEOTIDE SEQUENCE</scope>
</reference>
<accession>A0A813JEC5</accession>
<sequence>MARCSALSLFAVAAICCLGLQCTLAFLPAPSTPSAQSLRGDAALAAAGAAALATIPGSAEAFVFNGKEYFDVTFGISPLAWGLTMFIIVYYGATLKNAAEKYNTPLIKKPFRPSGFVGKEVENKTINYKAL</sequence>
<keyword evidence="1" id="KW-0812">Transmembrane</keyword>
<gene>
    <name evidence="3" type="ORF">PGLA2088_LOCUS19154</name>
</gene>
<evidence type="ECO:0000256" key="1">
    <source>
        <dbReference type="SAM" id="Phobius"/>
    </source>
</evidence>
<keyword evidence="1" id="KW-0472">Membrane</keyword>
<feature type="transmembrane region" description="Helical" evidence="1">
    <location>
        <begin position="72"/>
        <end position="93"/>
    </location>
</feature>
<name>A0A813JEC5_POLGL</name>
<dbReference type="AlphaFoldDB" id="A0A813JEC5"/>
<feature type="chain" id="PRO_5032947857" evidence="2">
    <location>
        <begin position="26"/>
        <end position="131"/>
    </location>
</feature>
<evidence type="ECO:0000313" key="3">
    <source>
        <dbReference type="EMBL" id="CAE8674884.1"/>
    </source>
</evidence>
<proteinExistence type="predicted"/>
<keyword evidence="2" id="KW-0732">Signal</keyword>
<evidence type="ECO:0000256" key="2">
    <source>
        <dbReference type="SAM" id="SignalP"/>
    </source>
</evidence>
<dbReference type="EMBL" id="CAJNNW010024936">
    <property type="protein sequence ID" value="CAE8674884.1"/>
    <property type="molecule type" value="Genomic_DNA"/>
</dbReference>
<feature type="transmembrane region" description="Helical" evidence="1">
    <location>
        <begin position="43"/>
        <end position="65"/>
    </location>
</feature>